<evidence type="ECO:0000256" key="1">
    <source>
        <dbReference type="SAM" id="SignalP"/>
    </source>
</evidence>
<keyword evidence="3" id="KW-1185">Reference proteome</keyword>
<dbReference type="AlphaFoldDB" id="A0AAV7MUB4"/>
<feature type="signal peptide" evidence="1">
    <location>
        <begin position="1"/>
        <end position="22"/>
    </location>
</feature>
<protein>
    <submittedName>
        <fullName evidence="2">Uncharacterized protein</fullName>
    </submittedName>
</protein>
<gene>
    <name evidence="2" type="ORF">NDU88_004580</name>
</gene>
<organism evidence="2 3">
    <name type="scientific">Pleurodeles waltl</name>
    <name type="common">Iberian ribbed newt</name>
    <dbReference type="NCBI Taxonomy" id="8319"/>
    <lineage>
        <taxon>Eukaryota</taxon>
        <taxon>Metazoa</taxon>
        <taxon>Chordata</taxon>
        <taxon>Craniata</taxon>
        <taxon>Vertebrata</taxon>
        <taxon>Euteleostomi</taxon>
        <taxon>Amphibia</taxon>
        <taxon>Batrachia</taxon>
        <taxon>Caudata</taxon>
        <taxon>Salamandroidea</taxon>
        <taxon>Salamandridae</taxon>
        <taxon>Pleurodelinae</taxon>
        <taxon>Pleurodeles</taxon>
    </lineage>
</organism>
<sequence>MVALGTLWWATAAGALRKLCTALWFLLQRCYDTGSTGRDSTSCHARGSEIVIAGEKTETTFAAARDSRHYYALMEIDGWWSDGELGPGTGVSLGSQCIRRAAQKQQGSETIDKTWLLQDSVNRYTLRSRNSQWAVGRDDAELDQAKVKAPARQVKSRARIPLAKASNLGNLLQK</sequence>
<name>A0AAV7MUB4_PLEWA</name>
<feature type="chain" id="PRO_5043933475" evidence="1">
    <location>
        <begin position="23"/>
        <end position="174"/>
    </location>
</feature>
<dbReference type="EMBL" id="JANPWB010000013">
    <property type="protein sequence ID" value="KAJ1107187.1"/>
    <property type="molecule type" value="Genomic_DNA"/>
</dbReference>
<evidence type="ECO:0000313" key="3">
    <source>
        <dbReference type="Proteomes" id="UP001066276"/>
    </source>
</evidence>
<comment type="caution">
    <text evidence="2">The sequence shown here is derived from an EMBL/GenBank/DDBJ whole genome shotgun (WGS) entry which is preliminary data.</text>
</comment>
<proteinExistence type="predicted"/>
<reference evidence="2" key="1">
    <citation type="journal article" date="2022" name="bioRxiv">
        <title>Sequencing and chromosome-scale assembly of the giantPleurodeles waltlgenome.</title>
        <authorList>
            <person name="Brown T."/>
            <person name="Elewa A."/>
            <person name="Iarovenko S."/>
            <person name="Subramanian E."/>
            <person name="Araus A.J."/>
            <person name="Petzold A."/>
            <person name="Susuki M."/>
            <person name="Suzuki K.-i.T."/>
            <person name="Hayashi T."/>
            <person name="Toyoda A."/>
            <person name="Oliveira C."/>
            <person name="Osipova E."/>
            <person name="Leigh N.D."/>
            <person name="Simon A."/>
            <person name="Yun M.H."/>
        </authorList>
    </citation>
    <scope>NUCLEOTIDE SEQUENCE</scope>
    <source>
        <strain evidence="2">20211129_DDA</strain>
        <tissue evidence="2">Liver</tissue>
    </source>
</reference>
<keyword evidence="1" id="KW-0732">Signal</keyword>
<evidence type="ECO:0000313" key="2">
    <source>
        <dbReference type="EMBL" id="KAJ1107187.1"/>
    </source>
</evidence>
<accession>A0AAV7MUB4</accession>
<dbReference type="Proteomes" id="UP001066276">
    <property type="component" value="Chromosome 9"/>
</dbReference>